<dbReference type="InterPro" id="IPR011600">
    <property type="entry name" value="Pept_C14_caspase"/>
</dbReference>
<dbReference type="InterPro" id="IPR050452">
    <property type="entry name" value="Metacaspase"/>
</dbReference>
<comment type="similarity">
    <text evidence="1">Belongs to the peptidase C14B family.</text>
</comment>
<accession>A0A2J6SKP1</accession>
<gene>
    <name evidence="3" type="ORF">K444DRAFT_479763</name>
</gene>
<evidence type="ECO:0000256" key="1">
    <source>
        <dbReference type="ARBA" id="ARBA00009005"/>
    </source>
</evidence>
<dbReference type="GO" id="GO:0006508">
    <property type="term" value="P:proteolysis"/>
    <property type="evidence" value="ECO:0007669"/>
    <property type="project" value="InterPro"/>
</dbReference>
<dbReference type="PANTHER" id="PTHR48104">
    <property type="entry name" value="METACASPASE-4"/>
    <property type="match status" value="1"/>
</dbReference>
<keyword evidence="4" id="KW-1185">Reference proteome</keyword>
<dbReference type="GO" id="GO:0004197">
    <property type="term" value="F:cysteine-type endopeptidase activity"/>
    <property type="evidence" value="ECO:0007669"/>
    <property type="project" value="InterPro"/>
</dbReference>
<dbReference type="GeneID" id="36581061"/>
<protein>
    <recommendedName>
        <fullName evidence="2">Peptidase C14 caspase domain-containing protein</fullName>
    </recommendedName>
</protein>
<name>A0A2J6SKP1_9HELO</name>
<dbReference type="InParanoid" id="A0A2J6SKP1"/>
<reference evidence="3 4" key="1">
    <citation type="submission" date="2016-04" db="EMBL/GenBank/DDBJ databases">
        <title>A degradative enzymes factory behind the ericoid mycorrhizal symbiosis.</title>
        <authorList>
            <consortium name="DOE Joint Genome Institute"/>
            <person name="Martino E."/>
            <person name="Morin E."/>
            <person name="Grelet G."/>
            <person name="Kuo A."/>
            <person name="Kohler A."/>
            <person name="Daghino S."/>
            <person name="Barry K."/>
            <person name="Choi C."/>
            <person name="Cichocki N."/>
            <person name="Clum A."/>
            <person name="Copeland A."/>
            <person name="Hainaut M."/>
            <person name="Haridas S."/>
            <person name="Labutti K."/>
            <person name="Lindquist E."/>
            <person name="Lipzen A."/>
            <person name="Khouja H.-R."/>
            <person name="Murat C."/>
            <person name="Ohm R."/>
            <person name="Olson A."/>
            <person name="Spatafora J."/>
            <person name="Veneault-Fourrey C."/>
            <person name="Henrissat B."/>
            <person name="Grigoriev I."/>
            <person name="Martin F."/>
            <person name="Perotto S."/>
        </authorList>
    </citation>
    <scope>NUCLEOTIDE SEQUENCE [LARGE SCALE GENOMIC DNA]</scope>
    <source>
        <strain evidence="3 4">E</strain>
    </source>
</reference>
<dbReference type="AlphaFoldDB" id="A0A2J6SKP1"/>
<dbReference type="Pfam" id="PF00656">
    <property type="entry name" value="Peptidase_C14"/>
    <property type="match status" value="1"/>
</dbReference>
<dbReference type="OrthoDB" id="3223806at2759"/>
<evidence type="ECO:0000313" key="3">
    <source>
        <dbReference type="EMBL" id="PMD51351.1"/>
    </source>
</evidence>
<dbReference type="EMBL" id="KZ613912">
    <property type="protein sequence ID" value="PMD51351.1"/>
    <property type="molecule type" value="Genomic_DNA"/>
</dbReference>
<evidence type="ECO:0000313" key="4">
    <source>
        <dbReference type="Proteomes" id="UP000235371"/>
    </source>
</evidence>
<dbReference type="Gene3D" id="3.40.50.1460">
    <property type="match status" value="1"/>
</dbReference>
<dbReference type="Proteomes" id="UP000235371">
    <property type="component" value="Unassembled WGS sequence"/>
</dbReference>
<evidence type="ECO:0000259" key="2">
    <source>
        <dbReference type="Pfam" id="PF00656"/>
    </source>
</evidence>
<dbReference type="PANTHER" id="PTHR48104:SF30">
    <property type="entry name" value="METACASPASE-1"/>
    <property type="match status" value="1"/>
</dbReference>
<feature type="non-terminal residue" evidence="3">
    <location>
        <position position="672"/>
    </location>
</feature>
<proteinExistence type="inferred from homology"/>
<organism evidence="3 4">
    <name type="scientific">Hyaloscypha bicolor E</name>
    <dbReference type="NCBI Taxonomy" id="1095630"/>
    <lineage>
        <taxon>Eukaryota</taxon>
        <taxon>Fungi</taxon>
        <taxon>Dikarya</taxon>
        <taxon>Ascomycota</taxon>
        <taxon>Pezizomycotina</taxon>
        <taxon>Leotiomycetes</taxon>
        <taxon>Helotiales</taxon>
        <taxon>Hyaloscyphaceae</taxon>
        <taxon>Hyaloscypha</taxon>
        <taxon>Hyaloscypha bicolor</taxon>
    </lineage>
</organism>
<feature type="domain" description="Peptidase C14 caspase" evidence="2">
    <location>
        <begin position="3"/>
        <end position="280"/>
    </location>
</feature>
<dbReference type="GO" id="GO:0005737">
    <property type="term" value="C:cytoplasm"/>
    <property type="evidence" value="ECO:0007669"/>
    <property type="project" value="TreeGrafter"/>
</dbReference>
<sequence>WTVLVGINFYVKDKHLKGCVRDVGDIKQYLTARSKHVHVDTFTASVPLDSSSSHPAESPELWPTFKNLTTRLEEITAQANRGDIVYFHYAGHGTQVPSSSSKYNKTNKIDLALVLFDDIHGSRYLRGLELACMLDKMAKKGLHIRVVLDCCHSGSVTRSDDPNQPNIRGTDYDSAIDAAFPPFIDIDLGYQDGSSTLRDPRWQLKTLLNPAGYAVFTACGPHETAYELEQAGDRHEALSYFLLRALASLETGGSEVTNQSLHQQVRSRFHAYWPRQNPMLFGNNDISFWGTLVSAPRTYIPIFKKHPGNTLYLEAGLIHGVFKGDLYDAYSFGILADTTRKQEQIVAKVKVTNVLSLTSEVAEINSQSPTDRDTTGWVARPVMNFSPRKIYVRLMAHVDDTTLWMAAARRRRFLRFSTDEVEGEPSIFNVSRNDDDEYQILDTSYKRIICLPTVHVGSDESLNRVMDLLEHLATFKYIEGIENRNPTTTLQYSVTIETIGPDGEPLRLTDLQNVKNNDTLRLSIENTGETVIYVALCYLGPRWQVEILPLDSGEGDYQVVLPKDEKQGHSGRQEIAELKMTVSDFFIAQGQHHCKDILKLFITRKPISFSALVLPSISLGKSWEGASGPSRDRQSNLSNFLSEMAIPNRGTETGDRMEDGEWATSNFIIHTA</sequence>
<feature type="non-terminal residue" evidence="3">
    <location>
        <position position="1"/>
    </location>
</feature>
<dbReference type="RefSeq" id="XP_024728255.1">
    <property type="nucleotide sequence ID" value="XM_024872981.1"/>
</dbReference>